<dbReference type="PROSITE" id="PS50994">
    <property type="entry name" value="INTEGRASE"/>
    <property type="match status" value="1"/>
</dbReference>
<dbReference type="EMBL" id="MRBO01000362">
    <property type="protein sequence ID" value="KAB2585144.1"/>
    <property type="molecule type" value="Genomic_DNA"/>
</dbReference>
<feature type="region of interest" description="Disordered" evidence="1">
    <location>
        <begin position="152"/>
        <end position="180"/>
    </location>
</feature>
<dbReference type="Pfam" id="PF13565">
    <property type="entry name" value="HTH_32"/>
    <property type="match status" value="1"/>
</dbReference>
<accession>A0A0C2W8S6</accession>
<dbReference type="InterPro" id="IPR012337">
    <property type="entry name" value="RNaseH-like_sf"/>
</dbReference>
<dbReference type="Gene3D" id="3.30.420.10">
    <property type="entry name" value="Ribonuclease H-like superfamily/Ribonuclease H"/>
    <property type="match status" value="1"/>
</dbReference>
<dbReference type="NCBIfam" id="NF033577">
    <property type="entry name" value="transpos_IS481"/>
    <property type="match status" value="1"/>
</dbReference>
<evidence type="ECO:0000313" key="2">
    <source>
        <dbReference type="EMBL" id="KAB2585144.1"/>
    </source>
</evidence>
<dbReference type="InterPro" id="IPR001584">
    <property type="entry name" value="Integrase_cat-core"/>
</dbReference>
<dbReference type="PANTHER" id="PTHR35004">
    <property type="entry name" value="TRANSPOSASE RV3428C-RELATED"/>
    <property type="match status" value="1"/>
</dbReference>
<dbReference type="InterPro" id="IPR036397">
    <property type="entry name" value="RNaseH_sf"/>
</dbReference>
<organism evidence="2 3">
    <name type="scientific">Rhodococcus erythropolis</name>
    <name type="common">Arthrobacter picolinophilus</name>
    <dbReference type="NCBI Taxonomy" id="1833"/>
    <lineage>
        <taxon>Bacteria</taxon>
        <taxon>Bacillati</taxon>
        <taxon>Actinomycetota</taxon>
        <taxon>Actinomycetes</taxon>
        <taxon>Mycobacteriales</taxon>
        <taxon>Nocardiaceae</taxon>
        <taxon>Rhodococcus</taxon>
        <taxon>Rhodococcus erythropolis group</taxon>
    </lineage>
</organism>
<feature type="compositionally biased region" description="Basic residues" evidence="1">
    <location>
        <begin position="171"/>
        <end position="180"/>
    </location>
</feature>
<dbReference type="SUPFAM" id="SSF46689">
    <property type="entry name" value="Homeodomain-like"/>
    <property type="match status" value="1"/>
</dbReference>
<dbReference type="InterPro" id="IPR009057">
    <property type="entry name" value="Homeodomain-like_sf"/>
</dbReference>
<gene>
    <name evidence="2" type="ORF">BS297_11960</name>
</gene>
<dbReference type="PANTHER" id="PTHR35004:SF6">
    <property type="entry name" value="TRANSPOSASE"/>
    <property type="match status" value="1"/>
</dbReference>
<protein>
    <submittedName>
        <fullName evidence="2">IS481 family transposase</fullName>
    </submittedName>
</protein>
<dbReference type="Pfam" id="PF13683">
    <property type="entry name" value="rve_3"/>
    <property type="match status" value="1"/>
</dbReference>
<name>A0A0C2W8S6_RHOER</name>
<dbReference type="GO" id="GO:0015074">
    <property type="term" value="P:DNA integration"/>
    <property type="evidence" value="ECO:0007669"/>
    <property type="project" value="InterPro"/>
</dbReference>
<evidence type="ECO:0000256" key="1">
    <source>
        <dbReference type="SAM" id="MobiDB-lite"/>
    </source>
</evidence>
<evidence type="ECO:0000313" key="3">
    <source>
        <dbReference type="Proteomes" id="UP000325576"/>
    </source>
</evidence>
<proteinExistence type="predicted"/>
<reference evidence="2 3" key="1">
    <citation type="journal article" date="2017" name="Poromechanics V (2013)">
        <title>Genomic Characterization of the Arsenic-Tolerant Actinobacterium, &lt;i&gt;Rhodococcus erythropolis&lt;/i&gt; S43.</title>
        <authorList>
            <person name="Retamal-Morales G."/>
            <person name="Mehnert M."/>
            <person name="Schwabe R."/>
            <person name="Tischler D."/>
            <person name="Schloemann M."/>
            <person name="Levican G.J."/>
        </authorList>
    </citation>
    <scope>NUCLEOTIDE SEQUENCE [LARGE SCALE GENOMIC DNA]</scope>
    <source>
        <strain evidence="2 3">S43</strain>
    </source>
</reference>
<dbReference type="AlphaFoldDB" id="A0A0C2W8S6"/>
<dbReference type="GO" id="GO:0003676">
    <property type="term" value="F:nucleic acid binding"/>
    <property type="evidence" value="ECO:0007669"/>
    <property type="project" value="InterPro"/>
</dbReference>
<dbReference type="InterPro" id="IPR047656">
    <property type="entry name" value="IS481-like_transpos"/>
</dbReference>
<dbReference type="SUPFAM" id="SSF53098">
    <property type="entry name" value="Ribonuclease H-like"/>
    <property type="match status" value="1"/>
</dbReference>
<comment type="caution">
    <text evidence="2">The sequence shown here is derived from an EMBL/GenBank/DDBJ whole genome shotgun (WGS) entry which is preliminary data.</text>
</comment>
<sequence>MTHRNAPLIVEGRRRLIERCHDRPIAHVAAEMGISRQCASKWVNRYRKYGDLGLQDRSSTPHHQPTATAAGLVAEIEAMRRTRKWSASRITFELGTDGIVIARRTVTRILRSLGLHRRRFIDPNGETNRKPQVIAAKRPGQMVHVDVKKVGKIPDGGGWRAHGRGSDKAKRSQRRKTKNKQARIGYTYLHSAIDGNTRLAYTEARDNETAATAIDFMNNARVFFAAHGITRIERVITDNGSCYRAADFTVSLREARHYRIKPYTPKHNGKVERYNRILAEELLYSREYTSEAERRTAVEIWNVHYNYHRPHSTRGGRPPAAYRRHRVTNVRASCN</sequence>
<dbReference type="Proteomes" id="UP000325576">
    <property type="component" value="Unassembled WGS sequence"/>
</dbReference>